<proteinExistence type="predicted"/>
<dbReference type="AlphaFoldDB" id="A0AA91Q4C7"/>
<feature type="region of interest" description="Disordered" evidence="1">
    <location>
        <begin position="27"/>
        <end position="47"/>
    </location>
</feature>
<gene>
    <name evidence="2" type="ORF">A9F13_01g01529</name>
</gene>
<dbReference type="KEGG" id="clus:A9F13_01g01529"/>
<dbReference type="EMBL" id="LYUB02000001">
    <property type="protein sequence ID" value="OVF10740.1"/>
    <property type="molecule type" value="Genomic_DNA"/>
</dbReference>
<name>A0AA91Q4C7_CLALS</name>
<feature type="compositionally biased region" description="Polar residues" evidence="1">
    <location>
        <begin position="27"/>
        <end position="39"/>
    </location>
</feature>
<protein>
    <submittedName>
        <fullName evidence="2">Uncharacterized protein</fullName>
    </submittedName>
</protein>
<evidence type="ECO:0000256" key="1">
    <source>
        <dbReference type="SAM" id="MobiDB-lite"/>
    </source>
</evidence>
<dbReference type="Proteomes" id="UP000195602">
    <property type="component" value="Unassembled WGS sequence"/>
</dbReference>
<feature type="compositionally biased region" description="Basic and acidic residues" evidence="1">
    <location>
        <begin position="144"/>
        <end position="158"/>
    </location>
</feature>
<feature type="region of interest" description="Disordered" evidence="1">
    <location>
        <begin position="90"/>
        <end position="182"/>
    </location>
</feature>
<comment type="caution">
    <text evidence="2">The sequence shown here is derived from an EMBL/GenBank/DDBJ whole genome shotgun (WGS) entry which is preliminary data.</text>
</comment>
<evidence type="ECO:0000313" key="3">
    <source>
        <dbReference type="Proteomes" id="UP000195602"/>
    </source>
</evidence>
<organism evidence="2 3">
    <name type="scientific">Clavispora lusitaniae</name>
    <name type="common">Candida lusitaniae</name>
    <dbReference type="NCBI Taxonomy" id="36911"/>
    <lineage>
        <taxon>Eukaryota</taxon>
        <taxon>Fungi</taxon>
        <taxon>Dikarya</taxon>
        <taxon>Ascomycota</taxon>
        <taxon>Saccharomycotina</taxon>
        <taxon>Pichiomycetes</taxon>
        <taxon>Metschnikowiaceae</taxon>
        <taxon>Clavispora</taxon>
    </lineage>
</organism>
<evidence type="ECO:0000313" key="2">
    <source>
        <dbReference type="EMBL" id="OVF10740.1"/>
    </source>
</evidence>
<reference evidence="2 3" key="1">
    <citation type="submission" date="2017-04" db="EMBL/GenBank/DDBJ databases">
        <title>Draft genome of the yeast Clavispora lusitaniae type strain CBS 6936.</title>
        <authorList>
            <person name="Durrens P."/>
            <person name="Klopp C."/>
            <person name="Biteau N."/>
            <person name="Fitton-Ouhabi V."/>
            <person name="Dementhon K."/>
            <person name="Accoceberry I."/>
            <person name="Sherman D.J."/>
            <person name="Noel T."/>
        </authorList>
    </citation>
    <scope>NUCLEOTIDE SEQUENCE [LARGE SCALE GENOMIC DNA]</scope>
    <source>
        <strain evidence="2 3">CBS 6936</strain>
    </source>
</reference>
<sequence length="182" mass="20338">MQSKSDEAIEKLKQEFEKEMDSKVQQEVQAKLAQANTSGAEGEKVRKQLTSQYEDKIKTLNAEFEKKLTEQKASVTKEVDKKYEFKLRVLNRKVEKLEKEQQKGESSMPAETTGTVRAPLGPQFTESTLSVIRPGPNGAGNKTGETKAEPQGKPKNQDAHNNGNKKRPNPGEKGPNQKRAKE</sequence>
<feature type="compositionally biased region" description="Basic and acidic residues" evidence="1">
    <location>
        <begin position="90"/>
        <end position="103"/>
    </location>
</feature>
<accession>A0AA91Q4C7</accession>